<dbReference type="InterPro" id="IPR052174">
    <property type="entry name" value="Flavoredoxin"/>
</dbReference>
<sequence length="167" mass="19228">MKHFDIIKPEELSDNPFRLIGKDWTLITAGTIDAYNTMTASWGGLGILWNKPAATVYVRPTRHTYEFMEKHGEFTLSFFSEEYRSALNFCGSKSGRDYDKALETGLSPMAFGSSVAFEQARLVLLCKKIYFQDMDSRNFLDDGAEKFYPAKDYHRIYIGEVLKIFKE</sequence>
<protein>
    <submittedName>
        <fullName evidence="3">Flavin reductase family protein</fullName>
    </submittedName>
</protein>
<evidence type="ECO:0000313" key="4">
    <source>
        <dbReference type="Proteomes" id="UP000287502"/>
    </source>
</evidence>
<dbReference type="GO" id="GO:0010181">
    <property type="term" value="F:FMN binding"/>
    <property type="evidence" value="ECO:0007669"/>
    <property type="project" value="InterPro"/>
</dbReference>
<evidence type="ECO:0000313" key="3">
    <source>
        <dbReference type="EMBL" id="QAR32853.1"/>
    </source>
</evidence>
<dbReference type="Pfam" id="PF01613">
    <property type="entry name" value="Flavin_Reduct"/>
    <property type="match status" value="1"/>
</dbReference>
<name>A0A3R5X2E7_9BACT</name>
<organism evidence="3 4">
    <name type="scientific">Geovibrio thiophilus</name>
    <dbReference type="NCBI Taxonomy" id="139438"/>
    <lineage>
        <taxon>Bacteria</taxon>
        <taxon>Pseudomonadati</taxon>
        <taxon>Deferribacterota</taxon>
        <taxon>Deferribacteres</taxon>
        <taxon>Deferribacterales</taxon>
        <taxon>Geovibrionaceae</taxon>
        <taxon>Geovibrio</taxon>
    </lineage>
</organism>
<accession>A0A3R5X2E7</accession>
<gene>
    <name evidence="3" type="ORF">EP073_05375</name>
</gene>
<dbReference type="Gene3D" id="2.30.110.10">
    <property type="entry name" value="Electron Transport, Fmn-binding Protein, Chain A"/>
    <property type="match status" value="1"/>
</dbReference>
<dbReference type="PANTHER" id="PTHR43567">
    <property type="entry name" value="FLAVOREDOXIN-RELATED-RELATED"/>
    <property type="match status" value="1"/>
</dbReference>
<feature type="domain" description="Flavin reductase like" evidence="2">
    <location>
        <begin position="23"/>
        <end position="163"/>
    </location>
</feature>
<proteinExistence type="inferred from homology"/>
<dbReference type="PANTHER" id="PTHR43567:SF5">
    <property type="entry name" value="HYPOTHETICAL CYTOSOLIC PROTEIN"/>
    <property type="match status" value="1"/>
</dbReference>
<keyword evidence="4" id="KW-1185">Reference proteome</keyword>
<comment type="similarity">
    <text evidence="1">Belongs to the flavoredoxin family.</text>
</comment>
<dbReference type="InterPro" id="IPR012349">
    <property type="entry name" value="Split_barrel_FMN-bd"/>
</dbReference>
<dbReference type="AlphaFoldDB" id="A0A3R5X2E7"/>
<dbReference type="SUPFAM" id="SSF50475">
    <property type="entry name" value="FMN-binding split barrel"/>
    <property type="match status" value="1"/>
</dbReference>
<dbReference type="KEGG" id="gtl:EP073_05375"/>
<dbReference type="EMBL" id="CP035108">
    <property type="protein sequence ID" value="QAR32853.1"/>
    <property type="molecule type" value="Genomic_DNA"/>
</dbReference>
<dbReference type="Proteomes" id="UP000287502">
    <property type="component" value="Chromosome"/>
</dbReference>
<dbReference type="OrthoDB" id="9791490at2"/>
<dbReference type="RefSeq" id="WP_128466139.1">
    <property type="nucleotide sequence ID" value="NZ_CP035108.1"/>
</dbReference>
<reference evidence="3 4" key="1">
    <citation type="submission" date="2019-01" db="EMBL/GenBank/DDBJ databases">
        <title>Geovibrio thiophilus DSM 11263, complete genome.</title>
        <authorList>
            <person name="Spring S."/>
            <person name="Bunk B."/>
            <person name="Sproer C."/>
        </authorList>
    </citation>
    <scope>NUCLEOTIDE SEQUENCE [LARGE SCALE GENOMIC DNA]</scope>
    <source>
        <strain evidence="3 4">DSM 11263</strain>
    </source>
</reference>
<evidence type="ECO:0000256" key="1">
    <source>
        <dbReference type="ARBA" id="ARBA00038054"/>
    </source>
</evidence>
<dbReference type="InterPro" id="IPR002563">
    <property type="entry name" value="Flavin_Rdtase-like_dom"/>
</dbReference>
<evidence type="ECO:0000259" key="2">
    <source>
        <dbReference type="Pfam" id="PF01613"/>
    </source>
</evidence>
<dbReference type="GO" id="GO:0016646">
    <property type="term" value="F:oxidoreductase activity, acting on the CH-NH group of donors, NAD or NADP as acceptor"/>
    <property type="evidence" value="ECO:0007669"/>
    <property type="project" value="UniProtKB-ARBA"/>
</dbReference>